<gene>
    <name evidence="2" type="ORF">Acr_00g0065810</name>
</gene>
<feature type="region of interest" description="Disordered" evidence="1">
    <location>
        <begin position="122"/>
        <end position="188"/>
    </location>
</feature>
<keyword evidence="3" id="KW-1185">Reference proteome</keyword>
<organism evidence="2 3">
    <name type="scientific">Actinidia rufa</name>
    <dbReference type="NCBI Taxonomy" id="165716"/>
    <lineage>
        <taxon>Eukaryota</taxon>
        <taxon>Viridiplantae</taxon>
        <taxon>Streptophyta</taxon>
        <taxon>Embryophyta</taxon>
        <taxon>Tracheophyta</taxon>
        <taxon>Spermatophyta</taxon>
        <taxon>Magnoliopsida</taxon>
        <taxon>eudicotyledons</taxon>
        <taxon>Gunneridae</taxon>
        <taxon>Pentapetalae</taxon>
        <taxon>asterids</taxon>
        <taxon>Ericales</taxon>
        <taxon>Actinidiaceae</taxon>
        <taxon>Actinidia</taxon>
    </lineage>
</organism>
<feature type="compositionally biased region" description="Basic and acidic residues" evidence="1">
    <location>
        <begin position="129"/>
        <end position="145"/>
    </location>
</feature>
<dbReference type="Proteomes" id="UP000585474">
    <property type="component" value="Unassembled WGS sequence"/>
</dbReference>
<protein>
    <submittedName>
        <fullName evidence="2">Uncharacterized protein</fullName>
    </submittedName>
</protein>
<evidence type="ECO:0000313" key="2">
    <source>
        <dbReference type="EMBL" id="GFS39959.1"/>
    </source>
</evidence>
<sequence length="188" mass="21501">MHVASCREADSRRQWIAEQSATCWEISEEAGIFWCNSLKAYETVSNHWNLDTNFGLGLVRAVREQPSAWTQDQLMYRPVVEDDDYKSWRDEQLRGAVRSGGFSTRLASLEEDRLRSENQIWQSASSIDEPDKRGCCHSEKSREPGRSGTLRIRVPELRPFSDGTQRPGRMRSAWGSALSEPGSSFRRS</sequence>
<evidence type="ECO:0000313" key="3">
    <source>
        <dbReference type="Proteomes" id="UP000585474"/>
    </source>
</evidence>
<proteinExistence type="predicted"/>
<dbReference type="EMBL" id="BJWL01000339">
    <property type="protein sequence ID" value="GFS39959.1"/>
    <property type="molecule type" value="Genomic_DNA"/>
</dbReference>
<name>A0A7J0DPX9_9ERIC</name>
<dbReference type="AlphaFoldDB" id="A0A7J0DPX9"/>
<comment type="caution">
    <text evidence="2">The sequence shown here is derived from an EMBL/GenBank/DDBJ whole genome shotgun (WGS) entry which is preliminary data.</text>
</comment>
<reference evidence="3" key="1">
    <citation type="submission" date="2019-07" db="EMBL/GenBank/DDBJ databases">
        <title>De Novo Assembly of kiwifruit Actinidia rufa.</title>
        <authorList>
            <person name="Sugita-Konishi S."/>
            <person name="Sato K."/>
            <person name="Mori E."/>
            <person name="Abe Y."/>
            <person name="Kisaki G."/>
            <person name="Hamano K."/>
            <person name="Suezawa K."/>
            <person name="Otani M."/>
            <person name="Fukuda T."/>
            <person name="Manabe T."/>
            <person name="Gomi K."/>
            <person name="Tabuchi M."/>
            <person name="Akimitsu K."/>
            <person name="Kataoka I."/>
        </authorList>
    </citation>
    <scope>NUCLEOTIDE SEQUENCE [LARGE SCALE GENOMIC DNA]</scope>
    <source>
        <strain evidence="3">cv. Fuchu</strain>
    </source>
</reference>
<evidence type="ECO:0000256" key="1">
    <source>
        <dbReference type="SAM" id="MobiDB-lite"/>
    </source>
</evidence>
<accession>A0A7J0DPX9</accession>